<accession>A0A165EJG6</accession>
<organism evidence="1 2">
    <name type="scientific">Calocera cornea HHB12733</name>
    <dbReference type="NCBI Taxonomy" id="1353952"/>
    <lineage>
        <taxon>Eukaryota</taxon>
        <taxon>Fungi</taxon>
        <taxon>Dikarya</taxon>
        <taxon>Basidiomycota</taxon>
        <taxon>Agaricomycotina</taxon>
        <taxon>Dacrymycetes</taxon>
        <taxon>Dacrymycetales</taxon>
        <taxon>Dacrymycetaceae</taxon>
        <taxon>Calocera</taxon>
    </lineage>
</organism>
<reference evidence="1 2" key="1">
    <citation type="journal article" date="2016" name="Mol. Biol. Evol.">
        <title>Comparative Genomics of Early-Diverging Mushroom-Forming Fungi Provides Insights into the Origins of Lignocellulose Decay Capabilities.</title>
        <authorList>
            <person name="Nagy L.G."/>
            <person name="Riley R."/>
            <person name="Tritt A."/>
            <person name="Adam C."/>
            <person name="Daum C."/>
            <person name="Floudas D."/>
            <person name="Sun H."/>
            <person name="Yadav J.S."/>
            <person name="Pangilinan J."/>
            <person name="Larsson K.H."/>
            <person name="Matsuura K."/>
            <person name="Barry K."/>
            <person name="Labutti K."/>
            <person name="Kuo R."/>
            <person name="Ohm R.A."/>
            <person name="Bhattacharya S.S."/>
            <person name="Shirouzu T."/>
            <person name="Yoshinaga Y."/>
            <person name="Martin F.M."/>
            <person name="Grigoriev I.V."/>
            <person name="Hibbett D.S."/>
        </authorList>
    </citation>
    <scope>NUCLEOTIDE SEQUENCE [LARGE SCALE GENOMIC DNA]</scope>
    <source>
        <strain evidence="1 2">HHB12733</strain>
    </source>
</reference>
<dbReference type="InParanoid" id="A0A165EJG6"/>
<proteinExistence type="predicted"/>
<dbReference type="EMBL" id="KV424003">
    <property type="protein sequence ID" value="KZT54991.1"/>
    <property type="molecule type" value="Genomic_DNA"/>
</dbReference>
<evidence type="ECO:0000313" key="2">
    <source>
        <dbReference type="Proteomes" id="UP000076842"/>
    </source>
</evidence>
<protein>
    <submittedName>
        <fullName evidence="1">Uncharacterized protein</fullName>
    </submittedName>
</protein>
<dbReference type="Proteomes" id="UP000076842">
    <property type="component" value="Unassembled WGS sequence"/>
</dbReference>
<dbReference type="AlphaFoldDB" id="A0A165EJG6"/>
<keyword evidence="2" id="KW-1185">Reference proteome</keyword>
<evidence type="ECO:0000313" key="1">
    <source>
        <dbReference type="EMBL" id="KZT54991.1"/>
    </source>
</evidence>
<sequence length="200" mass="21503">MTRASAHPHIHPVHQSATASCITLLPTKGIETPPSTVRSLPDRSFPAVSVLLAQYIPHSTVLYSMSPTLALFKFLVDSGKGKTSQPSAPRWASATQHLPIQFNSIHSIQSFLSWAVRQARNRADTPRLSLSLPAERAVPVLYCCGAGQAAAESHSARNPAAGLSLCEFQRIPDSQSSPRQKALSIRRLLLSLGNLIGPSP</sequence>
<dbReference type="PROSITE" id="PS51257">
    <property type="entry name" value="PROKAR_LIPOPROTEIN"/>
    <property type="match status" value="1"/>
</dbReference>
<name>A0A165EJG6_9BASI</name>
<gene>
    <name evidence="1" type="ORF">CALCODRAFT_368415</name>
</gene>